<evidence type="ECO:0000313" key="4">
    <source>
        <dbReference type="EMBL" id="SDX36853.1"/>
    </source>
</evidence>
<dbReference type="AlphaFoldDB" id="A0A1H3B4I9"/>
<keyword evidence="3" id="KW-1133">Transmembrane helix</keyword>
<dbReference type="PANTHER" id="PTHR22550:SF5">
    <property type="entry name" value="LEUCINE ZIPPER PROTEIN 4"/>
    <property type="match status" value="1"/>
</dbReference>
<evidence type="ECO:0000256" key="1">
    <source>
        <dbReference type="ARBA" id="ARBA00005278"/>
    </source>
</evidence>
<dbReference type="EMBL" id="FNNG01000010">
    <property type="protein sequence ID" value="SDX36853.1"/>
    <property type="molecule type" value="Genomic_DNA"/>
</dbReference>
<organism evidence="4 5">
    <name type="scientific">Tepidimicrobium xylanilyticum</name>
    <dbReference type="NCBI Taxonomy" id="1123352"/>
    <lineage>
        <taxon>Bacteria</taxon>
        <taxon>Bacillati</taxon>
        <taxon>Bacillota</taxon>
        <taxon>Tissierellia</taxon>
        <taxon>Tissierellales</taxon>
        <taxon>Tepidimicrobiaceae</taxon>
        <taxon>Tepidimicrobium</taxon>
    </lineage>
</organism>
<feature type="transmembrane region" description="Helical" evidence="3">
    <location>
        <begin position="276"/>
        <end position="298"/>
    </location>
</feature>
<proteinExistence type="inferred from homology"/>
<sequence length="480" mass="54447">MISKSVSFNREEITKIFNNSCDFVAYEFETRSNIRILICFIEGFVNEDLFDRDILRPLILQLDDPKNLRKVIFTPKIQIVNSMEEVKNEIVYGKVAIFVEGNANCYVVELTKWDKRMVEEPNSEAVVRGPKEGFIEDIEVNKVLLRRKLRNNNLVFEDYKYGKQTNTKVSIAYIKGIVNEDVLKELKRRLEKIDVDSILESGYIEELIEDDPFSLMGTVSNVEKPDIVAGKLLEGRVAILVDGTPHVLTVPRILVEGIMVSEDYYIRPFYATFLRLLRGISIFISVYLPGTFVALQLYHQEMIPTVLLINMAGAREGVPLPVMLEVLIMILALELIKESGLRLPKSVGTTVSIVGALILGQAAVEAGVVNAITLIVVSTAAIAEFVVPGFMEGIVIYRLFILFLAGLMGLYGIACGFVFINMQLVSLDSFGVPYTWPIAPREWDGFKKDTFVRLPLWKRLFRPRAIAKRNVRRQISPWRK</sequence>
<reference evidence="4 5" key="1">
    <citation type="submission" date="2016-10" db="EMBL/GenBank/DDBJ databases">
        <authorList>
            <person name="de Groot N.N."/>
        </authorList>
    </citation>
    <scope>NUCLEOTIDE SEQUENCE [LARGE SCALE GENOMIC DNA]</scope>
    <source>
        <strain evidence="4 5">DSM 23310</strain>
    </source>
</reference>
<dbReference type="OrthoDB" id="9772630at2"/>
<dbReference type="RefSeq" id="WP_093753598.1">
    <property type="nucleotide sequence ID" value="NZ_FNNG01000010.1"/>
</dbReference>
<evidence type="ECO:0000313" key="5">
    <source>
        <dbReference type="Proteomes" id="UP000198828"/>
    </source>
</evidence>
<evidence type="ECO:0000256" key="2">
    <source>
        <dbReference type="ARBA" id="ARBA00023136"/>
    </source>
</evidence>
<accession>A0A1H3B4I9</accession>
<dbReference type="Proteomes" id="UP000198828">
    <property type="component" value="Unassembled WGS sequence"/>
</dbReference>
<comment type="similarity">
    <text evidence="1">Belongs to the GerABKA family.</text>
</comment>
<dbReference type="InterPro" id="IPR004995">
    <property type="entry name" value="Spore_Ger"/>
</dbReference>
<name>A0A1H3B4I9_9FIRM</name>
<dbReference type="InterPro" id="IPR050768">
    <property type="entry name" value="UPF0353/GerABKA_families"/>
</dbReference>
<keyword evidence="2 3" id="KW-0472">Membrane</keyword>
<dbReference type="PIRSF" id="PIRSF005690">
    <property type="entry name" value="GerBA"/>
    <property type="match status" value="1"/>
</dbReference>
<feature type="transmembrane region" description="Helical" evidence="3">
    <location>
        <begin position="343"/>
        <end position="362"/>
    </location>
</feature>
<dbReference type="Pfam" id="PF03323">
    <property type="entry name" value="GerA"/>
    <property type="match status" value="1"/>
</dbReference>
<keyword evidence="3" id="KW-0812">Transmembrane</keyword>
<keyword evidence="5" id="KW-1185">Reference proteome</keyword>
<feature type="transmembrane region" description="Helical" evidence="3">
    <location>
        <begin position="318"/>
        <end position="336"/>
    </location>
</feature>
<feature type="transmembrane region" description="Helical" evidence="3">
    <location>
        <begin position="399"/>
        <end position="420"/>
    </location>
</feature>
<dbReference type="PANTHER" id="PTHR22550">
    <property type="entry name" value="SPORE GERMINATION PROTEIN"/>
    <property type="match status" value="1"/>
</dbReference>
<gene>
    <name evidence="4" type="ORF">SAMN05660923_02173</name>
</gene>
<evidence type="ECO:0000256" key="3">
    <source>
        <dbReference type="SAM" id="Phobius"/>
    </source>
</evidence>
<feature type="transmembrane region" description="Helical" evidence="3">
    <location>
        <begin position="368"/>
        <end position="387"/>
    </location>
</feature>
<protein>
    <submittedName>
        <fullName evidence="4">Spore germination protein KA</fullName>
    </submittedName>
</protein>
<dbReference type="GO" id="GO:0016020">
    <property type="term" value="C:membrane"/>
    <property type="evidence" value="ECO:0007669"/>
    <property type="project" value="InterPro"/>
</dbReference>
<dbReference type="GO" id="GO:0009847">
    <property type="term" value="P:spore germination"/>
    <property type="evidence" value="ECO:0007669"/>
    <property type="project" value="InterPro"/>
</dbReference>